<dbReference type="Proteomes" id="UP000198779">
    <property type="component" value="Unassembled WGS sequence"/>
</dbReference>
<proteinExistence type="predicted"/>
<dbReference type="EMBL" id="FNCQ01000001">
    <property type="protein sequence ID" value="SDG11982.1"/>
    <property type="molecule type" value="Genomic_DNA"/>
</dbReference>
<evidence type="ECO:0000256" key="1">
    <source>
        <dbReference type="SAM" id="MobiDB-lite"/>
    </source>
</evidence>
<evidence type="ECO:0000313" key="2">
    <source>
        <dbReference type="EMBL" id="SDG11982.1"/>
    </source>
</evidence>
<dbReference type="Proteomes" id="UP000199134">
    <property type="component" value="Unassembled WGS sequence"/>
</dbReference>
<keyword evidence="4" id="KW-1185">Reference proteome</keyword>
<feature type="region of interest" description="Disordered" evidence="1">
    <location>
        <begin position="470"/>
        <end position="489"/>
    </location>
</feature>
<dbReference type="PROSITE" id="PS51257">
    <property type="entry name" value="PROKAR_LIPOPROTEIN"/>
    <property type="match status" value="1"/>
</dbReference>
<evidence type="ECO:0000313" key="5">
    <source>
        <dbReference type="Proteomes" id="UP000199134"/>
    </source>
</evidence>
<dbReference type="RefSeq" id="WP_091813281.1">
    <property type="nucleotide sequence ID" value="NZ_FNCQ01000001.1"/>
</dbReference>
<evidence type="ECO:0000313" key="3">
    <source>
        <dbReference type="EMBL" id="SDO03737.1"/>
    </source>
</evidence>
<dbReference type="STRING" id="645274.SAMN04487901_10126"/>
<reference evidence="3 4" key="1">
    <citation type="submission" date="2016-10" db="EMBL/GenBank/DDBJ databases">
        <authorList>
            <person name="Varghese N."/>
            <person name="Submissions S."/>
        </authorList>
    </citation>
    <scope>NUCLEOTIDE SEQUENCE</scope>
    <source>
        <strain evidence="3">BP1-145</strain>
        <strain evidence="4">BP1-148</strain>
    </source>
</reference>
<dbReference type="EMBL" id="FNIW01000008">
    <property type="protein sequence ID" value="SDO03737.1"/>
    <property type="molecule type" value="Genomic_DNA"/>
</dbReference>
<protein>
    <recommendedName>
        <fullName evidence="6">DUF4842 domain-containing protein</fullName>
    </recommendedName>
</protein>
<sequence>MIKKFILFGTAVTAIVTGLVSCSHDFEGNNLSQAEIAYRTSFVKTFGVPAADQDWGFGSDETAGARMTRTIQPSYNFPSDAAATKFLAAVPDGVQKLTQNAASVNNYIDETWQGDLNIWGNWDGSKTVGGTLYIKGNCDFSNRKFYVAPNTEVYLLEGATLTLNNDNAGNLQSDCNYYMAAGSKIVTPGELKLNNGLHIYNHGTIEANKLSTNSNSLLYNVGKVVVATKISVENDLSVVVNDGIINAADLNTAGSGKIENNDSVRITGTTFVNSNDNTWLNNGHYHTGNFIYNAASDEVINNCRLTVDEDFNINLGDNPGNGNFKMDAGSGVVTKNFNGGGNWAKNYSTGWSAFNGGPFYVYMGANSVFKVTGTCTLNATKADYGFYGPETGGYAVLDAKEIKKGADNQGYEVTYGNNLYVYTENHFGNGYSGQYPYIDFKGNAKIFAPGFEDGKPAITIQPSRCCAGFAGSGSEGEGEGGESGDTPELTPDVRIIAEDLSASESSDFDFNDVVFDVTFTSSTTALVTLQAAGGTLPLTVAGVEVHDMFGVSTSTMVNTFAGNKSAYAPVSFEITGIDSSKRGRDIEILVLKGDEWCPLEAHQGVPAAKIAVKPTFVWCDEYEAIESRYPLFRDWVQNREVIWY</sequence>
<dbReference type="OrthoDB" id="1083067at2"/>
<dbReference type="AlphaFoldDB" id="A0A1H0GA19"/>
<gene>
    <name evidence="3" type="ORF">SAMN04487900_10826</name>
    <name evidence="2" type="ORF">SAMN04487901_10126</name>
</gene>
<name>A0A1H0GA19_9BACT</name>
<evidence type="ECO:0000313" key="4">
    <source>
        <dbReference type="Proteomes" id="UP000198779"/>
    </source>
</evidence>
<reference evidence="2 5" key="2">
    <citation type="submission" date="2016-10" db="EMBL/GenBank/DDBJ databases">
        <authorList>
            <person name="de Groot N.N."/>
        </authorList>
    </citation>
    <scope>NUCLEOTIDE SEQUENCE [LARGE SCALE GENOMIC DNA]</scope>
    <source>
        <strain evidence="5">BP1-145</strain>
        <strain evidence="2">BP1-148</strain>
    </source>
</reference>
<evidence type="ECO:0008006" key="6">
    <source>
        <dbReference type="Google" id="ProtNLM"/>
    </source>
</evidence>
<organism evidence="3 5">
    <name type="scientific">Prevotella communis</name>
    <dbReference type="NCBI Taxonomy" id="2913614"/>
    <lineage>
        <taxon>Bacteria</taxon>
        <taxon>Pseudomonadati</taxon>
        <taxon>Bacteroidota</taxon>
        <taxon>Bacteroidia</taxon>
        <taxon>Bacteroidales</taxon>
        <taxon>Prevotellaceae</taxon>
        <taxon>Prevotella</taxon>
    </lineage>
</organism>
<accession>A0A1H0GA19</accession>
<accession>A0A1G7RMN8</accession>